<name>A0A8K0T7H2_9PEZI</name>
<feature type="transmembrane region" description="Helical" evidence="10">
    <location>
        <begin position="96"/>
        <end position="122"/>
    </location>
</feature>
<protein>
    <submittedName>
        <fullName evidence="13">P-loop containing nucleoside triphosphate hydrolase protein</fullName>
    </submittedName>
</protein>
<keyword evidence="6" id="KW-0067">ATP-binding</keyword>
<dbReference type="Gene3D" id="1.20.1560.10">
    <property type="entry name" value="ABC transporter type 1, transmembrane domain"/>
    <property type="match status" value="1"/>
</dbReference>
<dbReference type="InterPro" id="IPR017871">
    <property type="entry name" value="ABC_transporter-like_CS"/>
</dbReference>
<dbReference type="AlphaFoldDB" id="A0A8K0T7H2"/>
<feature type="transmembrane region" description="Helical" evidence="10">
    <location>
        <begin position="696"/>
        <end position="717"/>
    </location>
</feature>
<dbReference type="FunFam" id="3.40.50.300:FF:001530">
    <property type="entry name" value="ABC multidrug transporter (Eurofung)"/>
    <property type="match status" value="1"/>
</dbReference>
<feature type="transmembrane region" description="Helical" evidence="10">
    <location>
        <begin position="808"/>
        <end position="834"/>
    </location>
</feature>
<feature type="domain" description="ABC transporter" evidence="11">
    <location>
        <begin position="373"/>
        <end position="618"/>
    </location>
</feature>
<feature type="region of interest" description="Disordered" evidence="9">
    <location>
        <begin position="1"/>
        <end position="23"/>
    </location>
</feature>
<dbReference type="InterPro" id="IPR039421">
    <property type="entry name" value="Type_1_exporter"/>
</dbReference>
<evidence type="ECO:0000256" key="2">
    <source>
        <dbReference type="ARBA" id="ARBA00004308"/>
    </source>
</evidence>
<proteinExistence type="inferred from homology"/>
<feature type="transmembrane region" description="Helical" evidence="10">
    <location>
        <begin position="275"/>
        <end position="297"/>
    </location>
</feature>
<evidence type="ECO:0000256" key="10">
    <source>
        <dbReference type="SAM" id="Phobius"/>
    </source>
</evidence>
<dbReference type="CDD" id="cd03249">
    <property type="entry name" value="ABC_MTABC3_MDL1_MDL2"/>
    <property type="match status" value="2"/>
</dbReference>
<dbReference type="GO" id="GO:0015421">
    <property type="term" value="F:ABC-type oligopeptide transporter activity"/>
    <property type="evidence" value="ECO:0007669"/>
    <property type="project" value="TreeGrafter"/>
</dbReference>
<feature type="domain" description="ABC transmembrane type-1" evidence="12">
    <location>
        <begin position="49"/>
        <end position="338"/>
    </location>
</feature>
<keyword evidence="13" id="KW-0378">Hydrolase</keyword>
<dbReference type="Pfam" id="PF00005">
    <property type="entry name" value="ABC_tran"/>
    <property type="match status" value="2"/>
</dbReference>
<feature type="region of interest" description="Disordered" evidence="9">
    <location>
        <begin position="622"/>
        <end position="644"/>
    </location>
</feature>
<feature type="domain" description="ABC transporter" evidence="11">
    <location>
        <begin position="1020"/>
        <end position="1259"/>
    </location>
</feature>
<comment type="subcellular location">
    <subcellularLocation>
        <location evidence="2">Endomembrane system</location>
    </subcellularLocation>
    <subcellularLocation>
        <location evidence="1">Membrane</location>
        <topology evidence="1">Multi-pass membrane protein</topology>
    </subcellularLocation>
</comment>
<evidence type="ECO:0000256" key="5">
    <source>
        <dbReference type="ARBA" id="ARBA00022741"/>
    </source>
</evidence>
<dbReference type="CDD" id="cd18577">
    <property type="entry name" value="ABC_6TM_Pgp_ABCB1_D1_like"/>
    <property type="match status" value="1"/>
</dbReference>
<dbReference type="SMART" id="SM00382">
    <property type="entry name" value="AAA"/>
    <property type="match status" value="2"/>
</dbReference>
<sequence>MTAQEKQQEEGNSAVADAPPSIPPKEPSAFKGFFRVFSYGDSTLYVLLAIAFIASLAAGIAVAMVNVVMGQFIRILGNVSVDGTGPDFMSTVSTTALYFVYIGIVRLVGVYLYASLMTYVAYHLVRNIQRAYLRAALSQEVGYYDRGISGSIATQATSNGLLIQTGISDKLGMFVQSVTTFFGAFVIAFISQWKLTLILICIIPTILIIVGGVSFFDAQINVGVFGTFAAAASYADNLFSSIRTVHAFSLQSRTLAKYETFLQEALRLGKERSKFIGIIFGGQYFVIYAGMGLAFWQGFQMIGRGEADLGTVFTVLFSVIIAASTIMTTAPHFATFGRAASAAVEFFKLIDRQSEIDAFDDSGSRPESVQGEITIEGVKFMYPTRPDTTVLDDLTLSIPAGKVTALVGPSGSGKSTIIGLIERWYNPASGTIKLDGQDISSLKLAWLRTNIRLVQQEPTLFNGTVFENIAHGLVATAWQNDSHELQMARVIDAAKLAYAHDFIMELPDGYNTRVGERGGLLSGGQKQRVAIARSVVSEPRILLLDEATSALDPHAEAVVQKALDSVSRDRTTIVIAHKLSTIRHADNIVVMSRGAISEQGTHAELLESGGIYSRLVMAQDLSPSNQAPPETSDSESEDKDMQGSAVERVATLKRLNTAEAKHLAMLGDRENPDMYKGGNMFACVWALARATPELTVWYVAALLACVAGAAVNPGQTLLLGKLVDIIGPGDPRPQADFLALMLFVMSLGCLVCYYILGWAMNVIGNTLSIKLRRDLMASYLRQDLRFFDRPENTVGALSSRLDSNPQSILELMGINISFAIISIISVIACCVLSLVVAWKVAVVGVLVGLPPILLSGWLRLKLEARLTSIISKAFLRSASLASESVLAIRTVSSLAIEESILKRYTDELDVAVRACTPPLFHVMIYFAFSQAIEQFVLALGFWWGSKLVNDGDITFYQFMVAFMGVYFSGMSASALFGFTSSFSGGIQATNYYLWLRSLEPTMSETAANKDCGPPEGCENFDLKDLQFSYPLAPDNRVLNGVSMEIKRGDFVAFVGASGCGKSTMISLLERFYDPTSGTISVDSQALTSFSPAKYRRHVALVQQEPSLFPGSIRENISHGAESEDVSDADLEEACRAANAWDFVSSLPEGLNTPCGTSGSQLSGGQRQRIAIARALIKKPGVILLDEATSALDTESERIVQAALSEAADGSRITIAVAHRLSTVRGASRIYVFYGGRVVEAGTHEELIRKDGMYAKMCQAQSLDQEA</sequence>
<feature type="transmembrane region" description="Helical" evidence="10">
    <location>
        <begin position="955"/>
        <end position="978"/>
    </location>
</feature>
<dbReference type="GO" id="GO:0090374">
    <property type="term" value="P:oligopeptide export from mitochondrion"/>
    <property type="evidence" value="ECO:0007669"/>
    <property type="project" value="TreeGrafter"/>
</dbReference>
<organism evidence="13 14">
    <name type="scientific">Plectosphaerella cucumerina</name>
    <dbReference type="NCBI Taxonomy" id="40658"/>
    <lineage>
        <taxon>Eukaryota</taxon>
        <taxon>Fungi</taxon>
        <taxon>Dikarya</taxon>
        <taxon>Ascomycota</taxon>
        <taxon>Pezizomycotina</taxon>
        <taxon>Sordariomycetes</taxon>
        <taxon>Hypocreomycetidae</taxon>
        <taxon>Glomerellales</taxon>
        <taxon>Plectosphaerellaceae</taxon>
        <taxon>Plectosphaerella</taxon>
    </lineage>
</organism>
<evidence type="ECO:0000256" key="9">
    <source>
        <dbReference type="SAM" id="MobiDB-lite"/>
    </source>
</evidence>
<evidence type="ECO:0000256" key="7">
    <source>
        <dbReference type="ARBA" id="ARBA00022989"/>
    </source>
</evidence>
<dbReference type="PROSITE" id="PS50893">
    <property type="entry name" value="ABC_TRANSPORTER_2"/>
    <property type="match status" value="2"/>
</dbReference>
<feature type="transmembrane region" description="Helical" evidence="10">
    <location>
        <begin position="171"/>
        <end position="190"/>
    </location>
</feature>
<dbReference type="PANTHER" id="PTHR43394">
    <property type="entry name" value="ATP-DEPENDENT PERMEASE MDL1, MITOCHONDRIAL"/>
    <property type="match status" value="1"/>
</dbReference>
<evidence type="ECO:0000259" key="11">
    <source>
        <dbReference type="PROSITE" id="PS50893"/>
    </source>
</evidence>
<feature type="transmembrane region" description="Helical" evidence="10">
    <location>
        <begin position="309"/>
        <end position="330"/>
    </location>
</feature>
<evidence type="ECO:0000313" key="13">
    <source>
        <dbReference type="EMBL" id="KAH7353368.1"/>
    </source>
</evidence>
<dbReference type="InterPro" id="IPR027417">
    <property type="entry name" value="P-loop_NTPase"/>
</dbReference>
<gene>
    <name evidence="13" type="ORF">B0T11DRAFT_312168</name>
</gene>
<dbReference type="PANTHER" id="PTHR43394:SF27">
    <property type="entry name" value="ATP-DEPENDENT TRANSLOCASE ABCB1-LIKE"/>
    <property type="match status" value="1"/>
</dbReference>
<dbReference type="GO" id="GO:0012505">
    <property type="term" value="C:endomembrane system"/>
    <property type="evidence" value="ECO:0007669"/>
    <property type="project" value="UniProtKB-SubCell"/>
</dbReference>
<feature type="domain" description="ABC transmembrane type-1" evidence="12">
    <location>
        <begin position="699"/>
        <end position="984"/>
    </location>
</feature>
<feature type="transmembrane region" description="Helical" evidence="10">
    <location>
        <begin position="196"/>
        <end position="216"/>
    </location>
</feature>
<keyword evidence="4 10" id="KW-0812">Transmembrane</keyword>
<dbReference type="GO" id="GO:0005743">
    <property type="term" value="C:mitochondrial inner membrane"/>
    <property type="evidence" value="ECO:0007669"/>
    <property type="project" value="TreeGrafter"/>
</dbReference>
<keyword evidence="14" id="KW-1185">Reference proteome</keyword>
<dbReference type="OrthoDB" id="6500128at2759"/>
<dbReference type="InterPro" id="IPR011527">
    <property type="entry name" value="ABC1_TM_dom"/>
</dbReference>
<dbReference type="CDD" id="cd18578">
    <property type="entry name" value="ABC_6TM_Pgp_ABCB1_D2_like"/>
    <property type="match status" value="1"/>
</dbReference>
<evidence type="ECO:0000313" key="14">
    <source>
        <dbReference type="Proteomes" id="UP000813385"/>
    </source>
</evidence>
<keyword evidence="7 10" id="KW-1133">Transmembrane helix</keyword>
<keyword evidence="5" id="KW-0547">Nucleotide-binding</keyword>
<feature type="transmembrane region" description="Helical" evidence="10">
    <location>
        <begin position="737"/>
        <end position="763"/>
    </location>
</feature>
<feature type="transmembrane region" description="Helical" evidence="10">
    <location>
        <begin position="922"/>
        <end position="943"/>
    </location>
</feature>
<evidence type="ECO:0000256" key="8">
    <source>
        <dbReference type="ARBA" id="ARBA00023136"/>
    </source>
</evidence>
<evidence type="ECO:0000256" key="6">
    <source>
        <dbReference type="ARBA" id="ARBA00022840"/>
    </source>
</evidence>
<accession>A0A8K0T7H2</accession>
<dbReference type="SUPFAM" id="SSF52540">
    <property type="entry name" value="P-loop containing nucleoside triphosphate hydrolases"/>
    <property type="match status" value="2"/>
</dbReference>
<evidence type="ECO:0000256" key="1">
    <source>
        <dbReference type="ARBA" id="ARBA00004141"/>
    </source>
</evidence>
<dbReference type="FunFam" id="3.40.50.300:FF:000913">
    <property type="entry name" value="ABC multidrug transporter SitT"/>
    <property type="match status" value="1"/>
</dbReference>
<reference evidence="13" key="1">
    <citation type="journal article" date="2021" name="Nat. Commun.">
        <title>Genetic determinants of endophytism in the Arabidopsis root mycobiome.</title>
        <authorList>
            <person name="Mesny F."/>
            <person name="Miyauchi S."/>
            <person name="Thiergart T."/>
            <person name="Pickel B."/>
            <person name="Atanasova L."/>
            <person name="Karlsson M."/>
            <person name="Huettel B."/>
            <person name="Barry K.W."/>
            <person name="Haridas S."/>
            <person name="Chen C."/>
            <person name="Bauer D."/>
            <person name="Andreopoulos W."/>
            <person name="Pangilinan J."/>
            <person name="LaButti K."/>
            <person name="Riley R."/>
            <person name="Lipzen A."/>
            <person name="Clum A."/>
            <person name="Drula E."/>
            <person name="Henrissat B."/>
            <person name="Kohler A."/>
            <person name="Grigoriev I.V."/>
            <person name="Martin F.M."/>
            <person name="Hacquard S."/>
        </authorList>
    </citation>
    <scope>NUCLEOTIDE SEQUENCE</scope>
    <source>
        <strain evidence="13">MPI-CAGE-AT-0016</strain>
    </source>
</reference>
<feature type="transmembrane region" description="Helical" evidence="10">
    <location>
        <begin position="840"/>
        <end position="860"/>
    </location>
</feature>
<dbReference type="InterPro" id="IPR003593">
    <property type="entry name" value="AAA+_ATPase"/>
</dbReference>
<dbReference type="EMBL" id="JAGPXD010000005">
    <property type="protein sequence ID" value="KAH7353368.1"/>
    <property type="molecule type" value="Genomic_DNA"/>
</dbReference>
<dbReference type="PROSITE" id="PS50929">
    <property type="entry name" value="ABC_TM1F"/>
    <property type="match status" value="2"/>
</dbReference>
<evidence type="ECO:0000256" key="3">
    <source>
        <dbReference type="ARBA" id="ARBA00007577"/>
    </source>
</evidence>
<dbReference type="Gene3D" id="3.40.50.300">
    <property type="entry name" value="P-loop containing nucleotide triphosphate hydrolases"/>
    <property type="match status" value="2"/>
</dbReference>
<dbReference type="SUPFAM" id="SSF90123">
    <property type="entry name" value="ABC transporter transmembrane region"/>
    <property type="match status" value="2"/>
</dbReference>
<dbReference type="InterPro" id="IPR003439">
    <property type="entry name" value="ABC_transporter-like_ATP-bd"/>
</dbReference>
<evidence type="ECO:0000259" key="12">
    <source>
        <dbReference type="PROSITE" id="PS50929"/>
    </source>
</evidence>
<keyword evidence="8 10" id="KW-0472">Membrane</keyword>
<comment type="similarity">
    <text evidence="3">Belongs to the ABC transporter superfamily. ABCB family. Multidrug resistance exporter (TC 3.A.1.201) subfamily.</text>
</comment>
<dbReference type="Pfam" id="PF00664">
    <property type="entry name" value="ABC_membrane"/>
    <property type="match status" value="2"/>
</dbReference>
<dbReference type="PROSITE" id="PS00211">
    <property type="entry name" value="ABC_TRANSPORTER_1"/>
    <property type="match status" value="2"/>
</dbReference>
<comment type="caution">
    <text evidence="13">The sequence shown here is derived from an EMBL/GenBank/DDBJ whole genome shotgun (WGS) entry which is preliminary data.</text>
</comment>
<feature type="compositionally biased region" description="Polar residues" evidence="9">
    <location>
        <begin position="622"/>
        <end position="631"/>
    </location>
</feature>
<feature type="transmembrane region" description="Helical" evidence="10">
    <location>
        <begin position="44"/>
        <end position="76"/>
    </location>
</feature>
<evidence type="ECO:0000256" key="4">
    <source>
        <dbReference type="ARBA" id="ARBA00022692"/>
    </source>
</evidence>
<dbReference type="InterPro" id="IPR036640">
    <property type="entry name" value="ABC1_TM_sf"/>
</dbReference>
<dbReference type="Proteomes" id="UP000813385">
    <property type="component" value="Unassembled WGS sequence"/>
</dbReference>
<dbReference type="GO" id="GO:0005524">
    <property type="term" value="F:ATP binding"/>
    <property type="evidence" value="ECO:0007669"/>
    <property type="project" value="UniProtKB-KW"/>
</dbReference>
<dbReference type="GO" id="GO:0016887">
    <property type="term" value="F:ATP hydrolysis activity"/>
    <property type="evidence" value="ECO:0007669"/>
    <property type="project" value="InterPro"/>
</dbReference>